<keyword evidence="4" id="KW-1185">Reference proteome</keyword>
<keyword evidence="2" id="KW-1133">Transmembrane helix</keyword>
<dbReference type="Proteomes" id="UP000198822">
    <property type="component" value="Chromosome I"/>
</dbReference>
<reference evidence="4" key="1">
    <citation type="submission" date="2016-10" db="EMBL/GenBank/DDBJ databases">
        <authorList>
            <person name="Varghese N."/>
            <person name="Submissions S."/>
        </authorList>
    </citation>
    <scope>NUCLEOTIDE SEQUENCE [LARGE SCALE GENOMIC DNA]</scope>
    <source>
        <strain evidence="4">DSM 22002</strain>
    </source>
</reference>
<accession>A0A1G8EI69</accession>
<evidence type="ECO:0000313" key="3">
    <source>
        <dbReference type="EMBL" id="SDH69623.1"/>
    </source>
</evidence>
<sequence length="64" mass="6411">MTMTTGSVQLPPRLAAPAPQVAPPVQQRTRRIDRVTIALLVGVGASAAFAGMSALALAALASLG</sequence>
<keyword evidence="2" id="KW-0472">Membrane</keyword>
<evidence type="ECO:0000313" key="4">
    <source>
        <dbReference type="Proteomes" id="UP000198822"/>
    </source>
</evidence>
<keyword evidence="2" id="KW-0812">Transmembrane</keyword>
<dbReference type="RefSeq" id="WP_092504742.1">
    <property type="nucleotide sequence ID" value="NZ_LT629695.1"/>
</dbReference>
<gene>
    <name evidence="3" type="ORF">SAMN04489720_2054</name>
</gene>
<organism evidence="3 4">
    <name type="scientific">Agrococcus jejuensis</name>
    <dbReference type="NCBI Taxonomy" id="399736"/>
    <lineage>
        <taxon>Bacteria</taxon>
        <taxon>Bacillati</taxon>
        <taxon>Actinomycetota</taxon>
        <taxon>Actinomycetes</taxon>
        <taxon>Micrococcales</taxon>
        <taxon>Microbacteriaceae</taxon>
        <taxon>Agrococcus</taxon>
    </lineage>
</organism>
<name>A0A1G8EI69_9MICO</name>
<proteinExistence type="predicted"/>
<dbReference type="AlphaFoldDB" id="A0A1G8EI69"/>
<dbReference type="EMBL" id="LT629695">
    <property type="protein sequence ID" value="SDH69623.1"/>
    <property type="molecule type" value="Genomic_DNA"/>
</dbReference>
<evidence type="ECO:0000256" key="1">
    <source>
        <dbReference type="SAM" id="MobiDB-lite"/>
    </source>
</evidence>
<protein>
    <submittedName>
        <fullName evidence="3">Uncharacterized protein</fullName>
    </submittedName>
</protein>
<feature type="transmembrane region" description="Helical" evidence="2">
    <location>
        <begin position="37"/>
        <end position="61"/>
    </location>
</feature>
<evidence type="ECO:0000256" key="2">
    <source>
        <dbReference type="SAM" id="Phobius"/>
    </source>
</evidence>
<feature type="compositionally biased region" description="Low complexity" evidence="1">
    <location>
        <begin position="9"/>
        <end position="27"/>
    </location>
</feature>
<feature type="region of interest" description="Disordered" evidence="1">
    <location>
        <begin position="1"/>
        <end position="28"/>
    </location>
</feature>
<dbReference type="STRING" id="399736.SAMN04489720_2054"/>